<keyword evidence="1" id="KW-0732">Signal</keyword>
<dbReference type="RefSeq" id="WP_181452572.1">
    <property type="nucleotide sequence ID" value="NZ_QKTX01000003.1"/>
</dbReference>
<evidence type="ECO:0000313" key="3">
    <source>
        <dbReference type="Proteomes" id="UP000248917"/>
    </source>
</evidence>
<sequence length="734" mass="83532">MLFNTCVRLLLGCFFLPLFVHGQTAKQVHRDRVFQQDYAVKYVGDNEAKERFSLAVDRNGTIQVLEKGKLLRPAFGAFQQDGILVADQSYLPMKDKNILAIIQHEDQLVYLDDKAVLSNAWAGDLYLMHDLKNPYALTGGKEMDFVVVSPNQLQYLKKGQKTSAISISEPILDLRFDSKRNRFLLLQASGISSYSPGGTQISPIAKGEKLKAFALDTQKDLAVIGTENGFFTLNLSTNQASGLQTKLPWTEITAVEVNGSDYWFGSKKGVFRLDEKGTVSYYFGDRWMPGEEVRDLALNKNRVHVLTEKGLSTLVFEEMTLAQKAEILEAQVRKMHIRNGFNASLQLAEKGNISTGRLKDSDNDGLWTAMYLGGQAFRYAVTQDPEALANCKESLLAMERLYTINPVEGFPSRSFERSGYITQLSDPDRWQHASDPEWDWKATTSSDEAIGHVFVFGVLAEIVDDPWIKAKSVELLDALMNHIVKNDLYLIDYDGKPTLWGKWHPDYVNGFPKQVGDRKLNSSNIIAMLQSAFHFTGKQVYKDKAFELMEKHGYLENLMRPMSVIGQAGDGSDDWSKMLSESWNHSDDEMYFLGYWGLYRYAFTPELKAQFKKSILDHWEAERPEKEALWNIFTALVQPENFDLEPSIWFLERHPIDLISWNTQNSHRKDIKTLPANFRRQSTETVLPPSETRIMKHNANRFTLDGGSQGLSVYSAGDIWLLPYWMGRYLGVIE</sequence>
<feature type="signal peptide" evidence="1">
    <location>
        <begin position="1"/>
        <end position="22"/>
    </location>
</feature>
<comment type="caution">
    <text evidence="2">The sequence shown here is derived from an EMBL/GenBank/DDBJ whole genome shotgun (WGS) entry which is preliminary data.</text>
</comment>
<dbReference type="AlphaFoldDB" id="A0A326RUJ3"/>
<name>A0A326RUJ3_9BACT</name>
<proteinExistence type="predicted"/>
<organism evidence="2 3">
    <name type="scientific">Algoriphagus aquaeductus</name>
    <dbReference type="NCBI Taxonomy" id="475299"/>
    <lineage>
        <taxon>Bacteria</taxon>
        <taxon>Pseudomonadati</taxon>
        <taxon>Bacteroidota</taxon>
        <taxon>Cytophagia</taxon>
        <taxon>Cytophagales</taxon>
        <taxon>Cyclobacteriaceae</taxon>
        <taxon>Algoriphagus</taxon>
    </lineage>
</organism>
<protein>
    <submittedName>
        <fullName evidence="2">Uncharacterized protein</fullName>
    </submittedName>
</protein>
<dbReference type="EMBL" id="QKTX01000003">
    <property type="protein sequence ID" value="PZV85214.1"/>
    <property type="molecule type" value="Genomic_DNA"/>
</dbReference>
<dbReference type="InterPro" id="IPR015943">
    <property type="entry name" value="WD40/YVTN_repeat-like_dom_sf"/>
</dbReference>
<keyword evidence="3" id="KW-1185">Reference proteome</keyword>
<reference evidence="2 3" key="1">
    <citation type="submission" date="2018-06" db="EMBL/GenBank/DDBJ databases">
        <title>Genomic Encyclopedia of Archaeal and Bacterial Type Strains, Phase II (KMG-II): from individual species to whole genera.</title>
        <authorList>
            <person name="Goeker M."/>
        </authorList>
    </citation>
    <scope>NUCLEOTIDE SEQUENCE [LARGE SCALE GENOMIC DNA]</scope>
    <source>
        <strain evidence="2 3">T4</strain>
    </source>
</reference>
<evidence type="ECO:0000313" key="2">
    <source>
        <dbReference type="EMBL" id="PZV85214.1"/>
    </source>
</evidence>
<feature type="chain" id="PRO_5016255790" evidence="1">
    <location>
        <begin position="23"/>
        <end position="734"/>
    </location>
</feature>
<evidence type="ECO:0000256" key="1">
    <source>
        <dbReference type="SAM" id="SignalP"/>
    </source>
</evidence>
<dbReference type="Proteomes" id="UP000248917">
    <property type="component" value="Unassembled WGS sequence"/>
</dbReference>
<accession>A0A326RUJ3</accession>
<dbReference type="Gene3D" id="2.130.10.10">
    <property type="entry name" value="YVTN repeat-like/Quinoprotein amine dehydrogenase"/>
    <property type="match status" value="1"/>
</dbReference>
<gene>
    <name evidence="2" type="ORF">CLV31_1033</name>
</gene>